<evidence type="ECO:0000313" key="1">
    <source>
        <dbReference type="EMBL" id="ETS32637.1"/>
    </source>
</evidence>
<comment type="caution">
    <text evidence="1">The sequence shown here is derived from an EMBL/GenBank/DDBJ whole genome shotgun (WGS) entry which is preliminary data.</text>
</comment>
<proteinExistence type="predicted"/>
<name>W3V9Y7_9GAMM</name>
<organism evidence="1 2">
    <name type="scientific">Photorhabdus khanii NC19</name>
    <dbReference type="NCBI Taxonomy" id="1004151"/>
    <lineage>
        <taxon>Bacteria</taxon>
        <taxon>Pseudomonadati</taxon>
        <taxon>Pseudomonadota</taxon>
        <taxon>Gammaproteobacteria</taxon>
        <taxon>Enterobacterales</taxon>
        <taxon>Morganellaceae</taxon>
        <taxon>Photorhabdus</taxon>
    </lineage>
</organism>
<evidence type="ECO:0000313" key="2">
    <source>
        <dbReference type="Proteomes" id="UP000018957"/>
    </source>
</evidence>
<reference evidence="1 2" key="1">
    <citation type="submission" date="2013-11" db="EMBL/GenBank/DDBJ databases">
        <title>Elucidation of the Photorhabdus temperata genome and generation of transposon mutant library to identify motility mutants.</title>
        <authorList>
            <person name="Hurst S.G.IV."/>
            <person name="Micheals B."/>
            <person name="Abebe-Akele F."/>
            <person name="Rowedder H."/>
            <person name="Bullock H."/>
            <person name="Jackobeck R."/>
            <person name="Janicki E."/>
            <person name="Tisa L.S."/>
        </authorList>
    </citation>
    <scope>NUCLEOTIDE SEQUENCE [LARGE SCALE GENOMIC DNA]</scope>
    <source>
        <strain evidence="1 2">NC19</strain>
    </source>
</reference>
<protein>
    <submittedName>
        <fullName evidence="1">Uncharacterized protein</fullName>
    </submittedName>
</protein>
<dbReference type="Proteomes" id="UP000018957">
    <property type="component" value="Unassembled WGS sequence"/>
</dbReference>
<gene>
    <name evidence="1" type="ORF">PTE_01275</name>
</gene>
<dbReference type="AlphaFoldDB" id="W3V9Y7"/>
<dbReference type="InterPro" id="IPR021815">
    <property type="entry name" value="TsiV"/>
</dbReference>
<dbReference type="Pfam" id="PF11876">
    <property type="entry name" value="TsiV"/>
    <property type="match status" value="1"/>
</dbReference>
<dbReference type="EMBL" id="AYSJ01000004">
    <property type="protein sequence ID" value="ETS32637.1"/>
    <property type="molecule type" value="Genomic_DNA"/>
</dbReference>
<keyword evidence="2" id="KW-1185">Reference proteome</keyword>
<accession>W3V9Y7</accession>
<sequence>MLRCLRFTLQVTQDGARLAIRWHWLCLPEQDFHLQDKCSFSQRTEHWIRKTLARYPDVVISPYSNGLMIRVGKYPDLTPLPGSVPESYFAINQLIRPIRVIPREGHSLHFYGAGHFNSTSTLAWYARYDRGPLHVTPVRTGEPMLVSGFWRTDS</sequence>
<dbReference type="PATRIC" id="fig|1004151.3.peg.1304"/>